<feature type="region of interest" description="Disordered" evidence="1">
    <location>
        <begin position="1"/>
        <end position="26"/>
    </location>
</feature>
<feature type="compositionally biased region" description="Low complexity" evidence="1">
    <location>
        <begin position="1"/>
        <end position="15"/>
    </location>
</feature>
<reference evidence="3 4" key="1">
    <citation type="submission" date="2016-09" db="EMBL/GenBank/DDBJ databases">
        <title>Extensive genetic diversity and differential bi-allelic expression allows diatom success in the polar Southern Ocean.</title>
        <authorList>
            <consortium name="DOE Joint Genome Institute"/>
            <person name="Mock T."/>
            <person name="Otillar R.P."/>
            <person name="Strauss J."/>
            <person name="Dupont C."/>
            <person name="Frickenhaus S."/>
            <person name="Maumus F."/>
            <person name="Mcmullan M."/>
            <person name="Sanges R."/>
            <person name="Schmutz J."/>
            <person name="Toseland A."/>
            <person name="Valas R."/>
            <person name="Veluchamy A."/>
            <person name="Ward B.J."/>
            <person name="Allen A."/>
            <person name="Barry K."/>
            <person name="Falciatore A."/>
            <person name="Ferrante M."/>
            <person name="Fortunato A.E."/>
            <person name="Gloeckner G."/>
            <person name="Gruber A."/>
            <person name="Hipkin R."/>
            <person name="Janech M."/>
            <person name="Kroth P."/>
            <person name="Leese F."/>
            <person name="Lindquist E."/>
            <person name="Lyon B.R."/>
            <person name="Martin J."/>
            <person name="Mayer C."/>
            <person name="Parker M."/>
            <person name="Quesneville H."/>
            <person name="Raymond J."/>
            <person name="Uhlig C."/>
            <person name="Valentin K.U."/>
            <person name="Worden A.Z."/>
            <person name="Armbrust E.V."/>
            <person name="Bowler C."/>
            <person name="Green B."/>
            <person name="Moulton V."/>
            <person name="Van Oosterhout C."/>
            <person name="Grigoriev I."/>
        </authorList>
    </citation>
    <scope>NUCLEOTIDE SEQUENCE [LARGE SCALE GENOMIC DNA]</scope>
    <source>
        <strain evidence="3 4">CCMP1102</strain>
    </source>
</reference>
<evidence type="ECO:0000256" key="2">
    <source>
        <dbReference type="SAM" id="Phobius"/>
    </source>
</evidence>
<evidence type="ECO:0000256" key="1">
    <source>
        <dbReference type="SAM" id="MobiDB-lite"/>
    </source>
</evidence>
<keyword evidence="2" id="KW-0812">Transmembrane</keyword>
<gene>
    <name evidence="3" type="ORF">FRACYDRAFT_184201</name>
</gene>
<dbReference type="OrthoDB" id="200511at2759"/>
<dbReference type="Gene3D" id="1.20.910.10">
    <property type="entry name" value="Heme oxygenase-like"/>
    <property type="match status" value="1"/>
</dbReference>
<evidence type="ECO:0000313" key="3">
    <source>
        <dbReference type="EMBL" id="OEU17488.1"/>
    </source>
</evidence>
<keyword evidence="4" id="KW-1185">Reference proteome</keyword>
<dbReference type="EMBL" id="KV784357">
    <property type="protein sequence ID" value="OEU17488.1"/>
    <property type="molecule type" value="Genomic_DNA"/>
</dbReference>
<dbReference type="AlphaFoldDB" id="A0A1E7FH37"/>
<feature type="transmembrane region" description="Helical" evidence="2">
    <location>
        <begin position="172"/>
        <end position="192"/>
    </location>
</feature>
<proteinExistence type="predicted"/>
<dbReference type="KEGG" id="fcy:FRACYDRAFT_184201"/>
<keyword evidence="2" id="KW-0472">Membrane</keyword>
<dbReference type="Proteomes" id="UP000095751">
    <property type="component" value="Unassembled WGS sequence"/>
</dbReference>
<name>A0A1E7FH37_9STRA</name>
<sequence length="307" mass="34164">MKSTATTETTTVVDSAESEGKSEAQEAAIFDKTTEKGEEEGLFRACMKSIRNAHKSANRLRSVLVVSGLFTDVKVYREVIVLFYAATNAMETRMLALKDEECDEICGKLLSLGYRFAPQYEKDIKTLYNLDDDGNNTNADLKLTVEKVLLKSTVGAKAYIETIENMSSGTELAGAAFCLWGALIIGGGAMAMPRVQSLCGKDACHLFRDVTGPGRSERKTKFIQMFDSLTKDEKNNDEKKDTNNDDGKSFKFDRIVTTCQECMKGNNELMTSVKINPWWLKYIVSTAVATVSVVAFYYLPKSQRERT</sequence>
<accession>A0A1E7FH37</accession>
<keyword evidence="2" id="KW-1133">Transmembrane helix</keyword>
<dbReference type="SUPFAM" id="SSF48613">
    <property type="entry name" value="Heme oxygenase-like"/>
    <property type="match status" value="1"/>
</dbReference>
<feature type="transmembrane region" description="Helical" evidence="2">
    <location>
        <begin position="279"/>
        <end position="299"/>
    </location>
</feature>
<evidence type="ECO:0000313" key="4">
    <source>
        <dbReference type="Proteomes" id="UP000095751"/>
    </source>
</evidence>
<dbReference type="InterPro" id="IPR016084">
    <property type="entry name" value="Haem_Oase-like_multi-hlx"/>
</dbReference>
<protein>
    <submittedName>
        <fullName evidence="3">Uncharacterized protein</fullName>
    </submittedName>
</protein>
<organism evidence="3 4">
    <name type="scientific">Fragilariopsis cylindrus CCMP1102</name>
    <dbReference type="NCBI Taxonomy" id="635003"/>
    <lineage>
        <taxon>Eukaryota</taxon>
        <taxon>Sar</taxon>
        <taxon>Stramenopiles</taxon>
        <taxon>Ochrophyta</taxon>
        <taxon>Bacillariophyta</taxon>
        <taxon>Bacillariophyceae</taxon>
        <taxon>Bacillariophycidae</taxon>
        <taxon>Bacillariales</taxon>
        <taxon>Bacillariaceae</taxon>
        <taxon>Fragilariopsis</taxon>
    </lineage>
</organism>
<dbReference type="InParanoid" id="A0A1E7FH37"/>